<dbReference type="EMBL" id="JAPEUV010000257">
    <property type="protein sequence ID" value="KAJ4329869.1"/>
    <property type="molecule type" value="Genomic_DNA"/>
</dbReference>
<dbReference type="Proteomes" id="UP001140562">
    <property type="component" value="Unassembled WGS sequence"/>
</dbReference>
<accession>A0A9W8WP60</accession>
<gene>
    <name evidence="2" type="ORF">N0V87_010497</name>
</gene>
<reference evidence="2" key="1">
    <citation type="submission" date="2022-10" db="EMBL/GenBank/DDBJ databases">
        <title>Tapping the CABI collections for fungal endophytes: first genome assemblies for Collariella, Neodidymelliopsis, Ascochyta clinopodiicola, Didymella pomorum, Didymosphaeria variabile, Neocosmospora piperis and Neocucurbitaria cava.</title>
        <authorList>
            <person name="Hill R."/>
        </authorList>
    </citation>
    <scope>NUCLEOTIDE SEQUENCE</scope>
    <source>
        <strain evidence="2">IMI 360193</strain>
    </source>
</reference>
<evidence type="ECO:0000256" key="1">
    <source>
        <dbReference type="SAM" id="MobiDB-lite"/>
    </source>
</evidence>
<evidence type="ECO:0000313" key="2">
    <source>
        <dbReference type="EMBL" id="KAJ4329869.1"/>
    </source>
</evidence>
<feature type="region of interest" description="Disordered" evidence="1">
    <location>
        <begin position="59"/>
        <end position="126"/>
    </location>
</feature>
<dbReference type="AlphaFoldDB" id="A0A9W8WP60"/>
<keyword evidence="3" id="KW-1185">Reference proteome</keyword>
<proteinExistence type="predicted"/>
<feature type="compositionally biased region" description="Basic and acidic residues" evidence="1">
    <location>
        <begin position="86"/>
        <end position="97"/>
    </location>
</feature>
<dbReference type="InterPro" id="IPR036570">
    <property type="entry name" value="HORMA_dom_sf"/>
</dbReference>
<feature type="compositionally biased region" description="Basic and acidic residues" evidence="1">
    <location>
        <begin position="213"/>
        <end position="226"/>
    </location>
</feature>
<comment type="caution">
    <text evidence="2">The sequence shown here is derived from an EMBL/GenBank/DDBJ whole genome shotgun (WGS) entry which is preliminary data.</text>
</comment>
<feature type="region of interest" description="Disordered" evidence="1">
    <location>
        <begin position="170"/>
        <end position="229"/>
    </location>
</feature>
<sequence length="271" mass="30042">MSDVSDGAVSRIGIVIFRYGSRSESGSAEKEIGDVQIMERFMIDVSAFPVVDKGESNEVMEWGSRPSPPASVGSASLELDDEIPREDDKEPWHEKNEAGLSGADTPSRRNRSREGSEPNEPASDLGVDIDLAEQMRAALISLTARCAELEPLPDKCTFNIAMELKDETDLHPPIGQPQAWIPVQPSLQKRGRKAFRHATVEDKGADGSTQESSKTEDKRPREEDQGGLRFTPIKTVEAGTFRFETWVEEWRAKFEDVVTRRLTHRSSASAS</sequence>
<organism evidence="2 3">
    <name type="scientific">Didymella glomerata</name>
    <dbReference type="NCBI Taxonomy" id="749621"/>
    <lineage>
        <taxon>Eukaryota</taxon>
        <taxon>Fungi</taxon>
        <taxon>Dikarya</taxon>
        <taxon>Ascomycota</taxon>
        <taxon>Pezizomycotina</taxon>
        <taxon>Dothideomycetes</taxon>
        <taxon>Pleosporomycetidae</taxon>
        <taxon>Pleosporales</taxon>
        <taxon>Pleosporineae</taxon>
        <taxon>Didymellaceae</taxon>
        <taxon>Didymella</taxon>
    </lineage>
</organism>
<dbReference type="SUPFAM" id="SSF56019">
    <property type="entry name" value="The spindle assembly checkpoint protein mad2"/>
    <property type="match status" value="1"/>
</dbReference>
<protein>
    <submittedName>
        <fullName evidence="2">Uncharacterized protein</fullName>
    </submittedName>
</protein>
<evidence type="ECO:0000313" key="3">
    <source>
        <dbReference type="Proteomes" id="UP001140562"/>
    </source>
</evidence>
<dbReference type="Gene3D" id="3.30.900.10">
    <property type="entry name" value="HORMA domain"/>
    <property type="match status" value="1"/>
</dbReference>
<dbReference type="OrthoDB" id="21254at2759"/>
<name>A0A9W8WP60_9PLEO</name>